<dbReference type="PANTHER" id="PTHR10993:SF7">
    <property type="entry name" value="LIPOYLTRANSFERASE 2, MITOCHONDRIAL-RELATED"/>
    <property type="match status" value="1"/>
</dbReference>
<gene>
    <name evidence="5" type="primary">lipB</name>
    <name evidence="12" type="ORF">ADN01_09570</name>
    <name evidence="11" type="ORF">LSAC_03310</name>
</gene>
<evidence type="ECO:0000313" key="13">
    <source>
        <dbReference type="Proteomes" id="UP000050501"/>
    </source>
</evidence>
<dbReference type="PROSITE" id="PS01313">
    <property type="entry name" value="LIPB"/>
    <property type="match status" value="1"/>
</dbReference>
<keyword evidence="11" id="KW-0436">Ligase</keyword>
<comment type="subcellular location">
    <subcellularLocation>
        <location evidence="5">Cytoplasm</location>
    </subcellularLocation>
</comment>
<dbReference type="HAMAP" id="MF_00013">
    <property type="entry name" value="LipB"/>
    <property type="match status" value="1"/>
</dbReference>
<keyword evidence="13" id="KW-1185">Reference proteome</keyword>
<dbReference type="InterPro" id="IPR045864">
    <property type="entry name" value="aa-tRNA-synth_II/BPL/LPL"/>
</dbReference>
<dbReference type="InterPro" id="IPR000544">
    <property type="entry name" value="Octanoyltransferase"/>
</dbReference>
<dbReference type="EMBL" id="DF967975">
    <property type="protein sequence ID" value="GAP19408.1"/>
    <property type="molecule type" value="Genomic_DNA"/>
</dbReference>
<organism evidence="11">
    <name type="scientific">Levilinea saccharolytica</name>
    <dbReference type="NCBI Taxonomy" id="229921"/>
    <lineage>
        <taxon>Bacteria</taxon>
        <taxon>Bacillati</taxon>
        <taxon>Chloroflexota</taxon>
        <taxon>Anaerolineae</taxon>
        <taxon>Anaerolineales</taxon>
        <taxon>Anaerolineaceae</taxon>
        <taxon>Levilinea</taxon>
    </lineage>
</organism>
<dbReference type="EC" id="2.3.1.181" evidence="5 6"/>
<feature type="domain" description="BPL/LPL catalytic" evidence="10">
    <location>
        <begin position="32"/>
        <end position="228"/>
    </location>
</feature>
<dbReference type="EMBL" id="LGCM01000035">
    <property type="protein sequence ID" value="KPL81822.1"/>
    <property type="molecule type" value="Genomic_DNA"/>
</dbReference>
<comment type="catalytic activity">
    <reaction evidence="5 6">
        <text>octanoyl-[ACP] + L-lysyl-[protein] = N(6)-octanoyl-L-lysyl-[protein] + holo-[ACP] + H(+)</text>
        <dbReference type="Rhea" id="RHEA:17665"/>
        <dbReference type="Rhea" id="RHEA-COMP:9636"/>
        <dbReference type="Rhea" id="RHEA-COMP:9685"/>
        <dbReference type="Rhea" id="RHEA-COMP:9752"/>
        <dbReference type="Rhea" id="RHEA-COMP:9928"/>
        <dbReference type="ChEBI" id="CHEBI:15378"/>
        <dbReference type="ChEBI" id="CHEBI:29969"/>
        <dbReference type="ChEBI" id="CHEBI:64479"/>
        <dbReference type="ChEBI" id="CHEBI:78463"/>
        <dbReference type="ChEBI" id="CHEBI:78809"/>
        <dbReference type="EC" id="2.3.1.181"/>
    </reaction>
</comment>
<evidence type="ECO:0000256" key="2">
    <source>
        <dbReference type="ARBA" id="ARBA00022679"/>
    </source>
</evidence>
<dbReference type="Pfam" id="PF21948">
    <property type="entry name" value="LplA-B_cat"/>
    <property type="match status" value="1"/>
</dbReference>
<comment type="miscellaneous">
    <text evidence="5">In the reaction, the free carboxyl group of octanoic acid is attached via an amide linkage to the epsilon-amino group of a specific lysine residue of lipoyl domains of lipoate-dependent enzymes.</text>
</comment>
<name>A0A0M8JQN4_9CHLR</name>
<feature type="active site" description="Acyl-thioester intermediate" evidence="5 7">
    <location>
        <position position="189"/>
    </location>
</feature>
<dbReference type="PIRSF" id="PIRSF016262">
    <property type="entry name" value="LPLase"/>
    <property type="match status" value="1"/>
</dbReference>
<proteinExistence type="inferred from homology"/>
<dbReference type="InterPro" id="IPR020605">
    <property type="entry name" value="Octanoyltransferase_CS"/>
</dbReference>
<evidence type="ECO:0000256" key="5">
    <source>
        <dbReference type="HAMAP-Rule" id="MF_00013"/>
    </source>
</evidence>
<dbReference type="GO" id="GO:0009249">
    <property type="term" value="P:protein lipoylation"/>
    <property type="evidence" value="ECO:0007669"/>
    <property type="project" value="InterPro"/>
</dbReference>
<evidence type="ECO:0000256" key="1">
    <source>
        <dbReference type="ARBA" id="ARBA00004821"/>
    </source>
</evidence>
<dbReference type="Gene3D" id="3.30.930.10">
    <property type="entry name" value="Bira Bifunctional Protein, Domain 2"/>
    <property type="match status" value="1"/>
</dbReference>
<feature type="site" description="Lowers pKa of active site Cys" evidence="5 9">
    <location>
        <position position="154"/>
    </location>
</feature>
<comment type="similarity">
    <text evidence="5 6">Belongs to the LipB family.</text>
</comment>
<dbReference type="GO" id="GO:0016874">
    <property type="term" value="F:ligase activity"/>
    <property type="evidence" value="ECO:0007669"/>
    <property type="project" value="UniProtKB-KW"/>
</dbReference>
<dbReference type="CDD" id="cd16444">
    <property type="entry name" value="LipB"/>
    <property type="match status" value="1"/>
</dbReference>
<dbReference type="RefSeq" id="WP_062419689.1">
    <property type="nucleotide sequence ID" value="NZ_BBXZ01000175.1"/>
</dbReference>
<dbReference type="GO" id="GO:0005737">
    <property type="term" value="C:cytoplasm"/>
    <property type="evidence" value="ECO:0007669"/>
    <property type="project" value="UniProtKB-SubCell"/>
</dbReference>
<accession>A0A0M8JQN4</accession>
<dbReference type="NCBIfam" id="NF010925">
    <property type="entry name" value="PRK14345.1"/>
    <property type="match status" value="1"/>
</dbReference>
<evidence type="ECO:0000256" key="7">
    <source>
        <dbReference type="PIRSR" id="PIRSR016262-1"/>
    </source>
</evidence>
<dbReference type="SUPFAM" id="SSF55681">
    <property type="entry name" value="Class II aaRS and biotin synthetases"/>
    <property type="match status" value="1"/>
</dbReference>
<dbReference type="PANTHER" id="PTHR10993">
    <property type="entry name" value="OCTANOYLTRANSFERASE"/>
    <property type="match status" value="1"/>
</dbReference>
<dbReference type="Proteomes" id="UP000050501">
    <property type="component" value="Unassembled WGS sequence"/>
</dbReference>
<keyword evidence="3 5" id="KW-0012">Acyltransferase</keyword>
<evidence type="ECO:0000256" key="9">
    <source>
        <dbReference type="PIRSR" id="PIRSR016262-3"/>
    </source>
</evidence>
<dbReference type="STRING" id="229921.ADN01_09570"/>
<evidence type="ECO:0000256" key="6">
    <source>
        <dbReference type="PIRNR" id="PIRNR016262"/>
    </source>
</evidence>
<evidence type="ECO:0000256" key="8">
    <source>
        <dbReference type="PIRSR" id="PIRSR016262-2"/>
    </source>
</evidence>
<feature type="binding site" evidence="5 8">
    <location>
        <begin position="157"/>
        <end position="159"/>
    </location>
    <ligand>
        <name>substrate</name>
    </ligand>
</feature>
<feature type="binding site" evidence="5 8">
    <location>
        <begin position="171"/>
        <end position="173"/>
    </location>
    <ligand>
        <name>substrate</name>
    </ligand>
</feature>
<dbReference type="NCBIfam" id="TIGR00214">
    <property type="entry name" value="lipB"/>
    <property type="match status" value="1"/>
</dbReference>
<keyword evidence="5" id="KW-0963">Cytoplasm</keyword>
<sequence>MNTSLECRWLGCVEYGAGWELQNQLAAEIAAGQRGPVLLLLEHPHTYTLGRQGHAEHLLWDADQLRQQGAAVHWVDRGGDITYHGPGQLVAYPLLRLAPPGWVGERLPQADFTGYLRRLEQVIIQLLAEYGVEGQARQGLTGVWVRLEGEEWGKVASIGVKVDAHGVTRHGLALNLAPEMHYWQGIVPCGLAGVRMTALAELRDAPPDTQAAAQALARVFARVFDLPTVWAESGSEK</sequence>
<evidence type="ECO:0000256" key="3">
    <source>
        <dbReference type="ARBA" id="ARBA00023315"/>
    </source>
</evidence>
<reference evidence="11" key="1">
    <citation type="journal article" date="2015" name="Genome Announc.">
        <title>Draft Genome Sequences of Anaerolinea thermolimosa IMO-1, Bellilinea caldifistulae GOMI-1, Leptolinea tardivitalis YMTK-2, Levilinea saccharolytica KIBI-1, Longilinea arvoryzae KOME-1, Previously Described as Members of the Class Anaerolineae (Chloroflexi).</title>
        <authorList>
            <person name="Matsuura N."/>
            <person name="Tourlousse M.D."/>
            <person name="Ohashi A."/>
            <person name="Hugenholtz P."/>
            <person name="Sekiguchi Y."/>
        </authorList>
    </citation>
    <scope>NUCLEOTIDE SEQUENCE</scope>
    <source>
        <strain evidence="11">KIBI-1</strain>
    </source>
</reference>
<evidence type="ECO:0000313" key="11">
    <source>
        <dbReference type="EMBL" id="GAP19408.1"/>
    </source>
</evidence>
<dbReference type="InterPro" id="IPR004143">
    <property type="entry name" value="BPL_LPL_catalytic"/>
</dbReference>
<dbReference type="AlphaFoldDB" id="A0A0M8JQN4"/>
<reference evidence="12 13" key="2">
    <citation type="submission" date="2015-07" db="EMBL/GenBank/DDBJ databases">
        <title>Genome sequence of Levilinea saccharolytica DSM 16555.</title>
        <authorList>
            <person name="Hemp J."/>
            <person name="Ward L.M."/>
            <person name="Pace L.A."/>
            <person name="Fischer W.W."/>
        </authorList>
    </citation>
    <scope>NUCLEOTIDE SEQUENCE [LARGE SCALE GENOMIC DNA]</scope>
    <source>
        <strain evidence="12 13">KIBI-1</strain>
    </source>
</reference>
<keyword evidence="2 5" id="KW-0808">Transferase</keyword>
<comment type="function">
    <text evidence="4 5 6">Catalyzes the transfer of endogenously produced octanoic acid from octanoyl-acyl-carrier-protein onto the lipoyl domains of lipoate-dependent enzymes. Lipoyl-ACP can also act as a substrate although octanoyl-ACP is likely to be the physiological substrate.</text>
</comment>
<dbReference type="UniPathway" id="UPA00538">
    <property type="reaction ID" value="UER00592"/>
</dbReference>
<evidence type="ECO:0000256" key="4">
    <source>
        <dbReference type="ARBA" id="ARBA00024732"/>
    </source>
</evidence>
<evidence type="ECO:0000259" key="10">
    <source>
        <dbReference type="PROSITE" id="PS51733"/>
    </source>
</evidence>
<dbReference type="PATRIC" id="fig|229921.5.peg.3747"/>
<dbReference type="GO" id="GO:0033819">
    <property type="term" value="F:lipoyl(octanoyl) transferase activity"/>
    <property type="evidence" value="ECO:0007669"/>
    <property type="project" value="UniProtKB-EC"/>
</dbReference>
<dbReference type="PROSITE" id="PS51733">
    <property type="entry name" value="BPL_LPL_CATALYTIC"/>
    <property type="match status" value="1"/>
</dbReference>
<evidence type="ECO:0000313" key="12">
    <source>
        <dbReference type="EMBL" id="KPL81822.1"/>
    </source>
</evidence>
<protein>
    <recommendedName>
        <fullName evidence="5 6">Octanoyltransferase</fullName>
        <ecNumber evidence="5 6">2.3.1.181</ecNumber>
    </recommendedName>
    <alternativeName>
        <fullName evidence="5">Lipoate-protein ligase B</fullName>
    </alternativeName>
    <alternativeName>
        <fullName evidence="5">Lipoyl/octanoyl transferase</fullName>
    </alternativeName>
    <alternativeName>
        <fullName evidence="5">Octanoyl-[acyl-carrier-protein]-protein N-octanoyltransferase</fullName>
    </alternativeName>
</protein>
<comment type="pathway">
    <text evidence="1 5 6">Protein modification; protein lipoylation via endogenous pathway; protein N(6)-(lipoyl)lysine from octanoyl-[acyl-carrier-protein]: step 1/2.</text>
</comment>
<feature type="binding site" evidence="5 8">
    <location>
        <begin position="77"/>
        <end position="84"/>
    </location>
    <ligand>
        <name>substrate</name>
    </ligand>
</feature>